<reference evidence="3" key="1">
    <citation type="submission" date="2023-02" db="EMBL/GenBank/DDBJ databases">
        <title>Georgenia sp.10Sc9-8, isolated from a soil sample collected from the Taklamakan desert.</title>
        <authorList>
            <person name="Liu S."/>
        </authorList>
    </citation>
    <scope>NUCLEOTIDE SEQUENCE</scope>
    <source>
        <strain evidence="3">10Sc9-8</strain>
    </source>
</reference>
<feature type="domain" description="DinB-like" evidence="2">
    <location>
        <begin position="72"/>
        <end position="185"/>
    </location>
</feature>
<evidence type="ECO:0000259" key="2">
    <source>
        <dbReference type="Pfam" id="PF12867"/>
    </source>
</evidence>
<dbReference type="Proteomes" id="UP001165561">
    <property type="component" value="Unassembled WGS sequence"/>
</dbReference>
<dbReference type="SUPFAM" id="SSF109854">
    <property type="entry name" value="DinB/YfiT-like putative metalloenzymes"/>
    <property type="match status" value="1"/>
</dbReference>
<evidence type="ECO:0000256" key="1">
    <source>
        <dbReference type="SAM" id="MobiDB-lite"/>
    </source>
</evidence>
<dbReference type="EMBL" id="JARACI010000579">
    <property type="protein sequence ID" value="MDD9205618.1"/>
    <property type="molecule type" value="Genomic_DNA"/>
</dbReference>
<dbReference type="InterPro" id="IPR024775">
    <property type="entry name" value="DinB-like"/>
</dbReference>
<protein>
    <submittedName>
        <fullName evidence="3">DinB family protein</fullName>
    </submittedName>
</protein>
<gene>
    <name evidence="3" type="ORF">PU560_03935</name>
</gene>
<accession>A0ABT5TVA4</accession>
<dbReference type="Gene3D" id="1.20.120.450">
    <property type="entry name" value="dinb family like domain"/>
    <property type="match status" value="1"/>
</dbReference>
<evidence type="ECO:0000313" key="3">
    <source>
        <dbReference type="EMBL" id="MDD9205618.1"/>
    </source>
</evidence>
<keyword evidence="4" id="KW-1185">Reference proteome</keyword>
<organism evidence="3 4">
    <name type="scientific">Georgenia halotolerans</name>
    <dbReference type="NCBI Taxonomy" id="3028317"/>
    <lineage>
        <taxon>Bacteria</taxon>
        <taxon>Bacillati</taxon>
        <taxon>Actinomycetota</taxon>
        <taxon>Actinomycetes</taxon>
        <taxon>Micrococcales</taxon>
        <taxon>Bogoriellaceae</taxon>
        <taxon>Georgenia</taxon>
    </lineage>
</organism>
<proteinExistence type="predicted"/>
<dbReference type="Pfam" id="PF12867">
    <property type="entry name" value="DinB_2"/>
    <property type="match status" value="1"/>
</dbReference>
<comment type="caution">
    <text evidence="3">The sequence shown here is derived from an EMBL/GenBank/DDBJ whole genome shotgun (WGS) entry which is preliminary data.</text>
</comment>
<evidence type="ECO:0000313" key="4">
    <source>
        <dbReference type="Proteomes" id="UP001165561"/>
    </source>
</evidence>
<name>A0ABT5TVA4_9MICO</name>
<sequence>MRSSAAGGRGGGAGEEAGVIEPDTKDWTWVLERRCPECGVVAADESPATVPARLADAVPRWQEVLRRPDVAVRPDGSTWSPLEYAAHVRDVCRVFTQRLGLMLTASEPTFPDWDQDEAAVSGGYGSQDPQRVAEGLAQAAGTAADAFAGVPGERWERGGLRSNGSTFTVCTLAQYFLHDVLHHLHDVRG</sequence>
<feature type="region of interest" description="Disordered" evidence="1">
    <location>
        <begin position="1"/>
        <end position="21"/>
    </location>
</feature>
<dbReference type="InterPro" id="IPR034660">
    <property type="entry name" value="DinB/YfiT-like"/>
</dbReference>